<keyword evidence="1" id="KW-0378">Hydrolase</keyword>
<dbReference type="Proteomes" id="UP000292564">
    <property type="component" value="Unassembled WGS sequence"/>
</dbReference>
<evidence type="ECO:0000313" key="5">
    <source>
        <dbReference type="EMBL" id="RZU54250.1"/>
    </source>
</evidence>
<gene>
    <name evidence="5" type="ORF">EV385_6198</name>
</gene>
<dbReference type="Pfam" id="PF00041">
    <property type="entry name" value="fn3"/>
    <property type="match status" value="1"/>
</dbReference>
<sequence length="165" mass="17048">MPTGQSWIVVATGATPAASRTPTASPTPTASRSPARATSSSASPTAAVQPAASPCVGAHRPGVISLANVRPGTATAVVSWHHPGDDSVVDYRVTAISQDLLDGPQPQVPWSMVTPGRGCHTATATVTGLRPRTRYIFHVNADRVLHTQEGTQSLTVARSHVVSTT</sequence>
<dbReference type="Gene3D" id="2.60.40.10">
    <property type="entry name" value="Immunoglobulins"/>
    <property type="match status" value="1"/>
</dbReference>
<organism evidence="5 6">
    <name type="scientific">Krasilnikovia cinnamomea</name>
    <dbReference type="NCBI Taxonomy" id="349313"/>
    <lineage>
        <taxon>Bacteria</taxon>
        <taxon>Bacillati</taxon>
        <taxon>Actinomycetota</taxon>
        <taxon>Actinomycetes</taxon>
        <taxon>Micromonosporales</taxon>
        <taxon>Micromonosporaceae</taxon>
        <taxon>Krasilnikovia</taxon>
    </lineage>
</organism>
<dbReference type="SUPFAM" id="SSF49265">
    <property type="entry name" value="Fibronectin type III"/>
    <property type="match status" value="1"/>
</dbReference>
<dbReference type="InterPro" id="IPR013783">
    <property type="entry name" value="Ig-like_fold"/>
</dbReference>
<evidence type="ECO:0000313" key="6">
    <source>
        <dbReference type="Proteomes" id="UP000292564"/>
    </source>
</evidence>
<dbReference type="InterPro" id="IPR036116">
    <property type="entry name" value="FN3_sf"/>
</dbReference>
<keyword evidence="6" id="KW-1185">Reference proteome</keyword>
<feature type="region of interest" description="Disordered" evidence="3">
    <location>
        <begin position="12"/>
        <end position="47"/>
    </location>
</feature>
<reference evidence="5 6" key="1">
    <citation type="submission" date="2019-02" db="EMBL/GenBank/DDBJ databases">
        <title>Sequencing the genomes of 1000 actinobacteria strains.</title>
        <authorList>
            <person name="Klenk H.-P."/>
        </authorList>
    </citation>
    <scope>NUCLEOTIDE SEQUENCE [LARGE SCALE GENOMIC DNA]</scope>
    <source>
        <strain evidence="5 6">DSM 45162</strain>
    </source>
</reference>
<evidence type="ECO:0000256" key="2">
    <source>
        <dbReference type="ARBA" id="ARBA00023326"/>
    </source>
</evidence>
<dbReference type="GO" id="GO:0016798">
    <property type="term" value="F:hydrolase activity, acting on glycosyl bonds"/>
    <property type="evidence" value="ECO:0007669"/>
    <property type="project" value="UniProtKB-KW"/>
</dbReference>
<comment type="caution">
    <text evidence="5">The sequence shown here is derived from an EMBL/GenBank/DDBJ whole genome shotgun (WGS) entry which is preliminary data.</text>
</comment>
<evidence type="ECO:0000256" key="3">
    <source>
        <dbReference type="SAM" id="MobiDB-lite"/>
    </source>
</evidence>
<name>A0A4Q7ZSS4_9ACTN</name>
<proteinExistence type="predicted"/>
<dbReference type="InterPro" id="IPR003961">
    <property type="entry name" value="FN3_dom"/>
</dbReference>
<dbReference type="GO" id="GO:0000272">
    <property type="term" value="P:polysaccharide catabolic process"/>
    <property type="evidence" value="ECO:0007669"/>
    <property type="project" value="UniProtKB-KW"/>
</dbReference>
<dbReference type="CDD" id="cd00063">
    <property type="entry name" value="FN3"/>
    <property type="match status" value="1"/>
</dbReference>
<dbReference type="EMBL" id="SHKY01000001">
    <property type="protein sequence ID" value="RZU54250.1"/>
    <property type="molecule type" value="Genomic_DNA"/>
</dbReference>
<dbReference type="SMART" id="SM00060">
    <property type="entry name" value="FN3"/>
    <property type="match status" value="1"/>
</dbReference>
<protein>
    <submittedName>
        <fullName evidence="5">Fibronectin type III domain protein</fullName>
    </submittedName>
</protein>
<evidence type="ECO:0000259" key="4">
    <source>
        <dbReference type="SMART" id="SM00060"/>
    </source>
</evidence>
<dbReference type="AlphaFoldDB" id="A0A4Q7ZSS4"/>
<keyword evidence="1" id="KW-0326">Glycosidase</keyword>
<evidence type="ECO:0000256" key="1">
    <source>
        <dbReference type="ARBA" id="ARBA00023295"/>
    </source>
</evidence>
<keyword evidence="2" id="KW-0624">Polysaccharide degradation</keyword>
<feature type="domain" description="Fibronectin type-III" evidence="4">
    <location>
        <begin position="61"/>
        <end position="150"/>
    </location>
</feature>
<accession>A0A4Q7ZSS4</accession>
<keyword evidence="2" id="KW-0119">Carbohydrate metabolism</keyword>